<dbReference type="EMBL" id="BLBS01000057">
    <property type="protein sequence ID" value="GET93186.1"/>
    <property type="molecule type" value="Genomic_DNA"/>
</dbReference>
<feature type="transmembrane region" description="Helical" evidence="8">
    <location>
        <begin position="378"/>
        <end position="404"/>
    </location>
</feature>
<reference evidence="10" key="1">
    <citation type="submission" date="2019-11" db="EMBL/GenBank/DDBJ databases">
        <title>Leishmania tarentolae CDS.</title>
        <authorList>
            <person name="Goto Y."/>
            <person name="Yamagishi J."/>
        </authorList>
    </citation>
    <scope>NUCLEOTIDE SEQUENCE [LARGE SCALE GENOMIC DNA]</scope>
    <source>
        <strain evidence="10">Parrot Tar II</strain>
    </source>
</reference>
<evidence type="ECO:0000256" key="5">
    <source>
        <dbReference type="ARBA" id="ARBA00022824"/>
    </source>
</evidence>
<feature type="transmembrane region" description="Helical" evidence="8">
    <location>
        <begin position="159"/>
        <end position="182"/>
    </location>
</feature>
<keyword evidence="4 8" id="KW-0812">Transmembrane</keyword>
<gene>
    <name evidence="10" type="ORF">LtaPh_3611800</name>
</gene>
<feature type="transmembrane region" description="Helical" evidence="8">
    <location>
        <begin position="68"/>
        <end position="87"/>
    </location>
</feature>
<evidence type="ECO:0000256" key="9">
    <source>
        <dbReference type="SAM" id="SignalP"/>
    </source>
</evidence>
<dbReference type="OrthoDB" id="416834at2759"/>
<dbReference type="EC" id="2.4.1.-" evidence="8"/>
<organism evidence="10 11">
    <name type="scientific">Leishmania tarentolae</name>
    <name type="common">Sauroleishmania tarentolae</name>
    <dbReference type="NCBI Taxonomy" id="5689"/>
    <lineage>
        <taxon>Eukaryota</taxon>
        <taxon>Discoba</taxon>
        <taxon>Euglenozoa</taxon>
        <taxon>Kinetoplastea</taxon>
        <taxon>Metakinetoplastina</taxon>
        <taxon>Trypanosomatida</taxon>
        <taxon>Trypanosomatidae</taxon>
        <taxon>Leishmaniinae</taxon>
        <taxon>Leishmania</taxon>
        <taxon>lizard Leishmania</taxon>
    </lineage>
</organism>
<comment type="subcellular location">
    <subcellularLocation>
        <location evidence="1 8">Endoplasmic reticulum membrane</location>
        <topology evidence="1 8">Multi-pass membrane protein</topology>
    </subcellularLocation>
</comment>
<feature type="chain" id="PRO_5024900714" description="Mannosyltransferase" evidence="9">
    <location>
        <begin position="32"/>
        <end position="627"/>
    </location>
</feature>
<evidence type="ECO:0000313" key="10">
    <source>
        <dbReference type="EMBL" id="GET93186.1"/>
    </source>
</evidence>
<feature type="transmembrane region" description="Helical" evidence="8">
    <location>
        <begin position="355"/>
        <end position="372"/>
    </location>
</feature>
<sequence length="627" mass="71685">MDMLGVFSRWPRPLQSRRLLLALLLYRVALCLTLRTAESPDEWWQSEEVAYKLVFGRGKLTWEWDDAIRSYIFPTIFACPMLVLKWAGWDTAMTIWASSRCVQALIFFAHDCAMLALAQRLDDLWSCRNIRKSGRGVLSSASPSSVRGSAERKSRAPTIASTTLAVLVVHWFLISTGVRSYSNVPESLFLLLSLYQTNFAAFLFWAGMSCAMRVTAALSALPVFIVHVRDCCGKMGVARGFFFLAPLTVGMVVGVTSAICLVDYIFYKRLVFTSYNFLKFNCAMGVSKYFGVHMWYWYVFTLPAMAAPFVFFLAWMPVCWKGMQEAEKSHVSRSAPHVQGTLLSGSSSESMRQEITRWAFVGGLTVMFYSVLDHKEMRFVYFLLALLLMISSVVVVVLCTGSFSERKQPTGIRRRCRWLAAPSEEKVRRLFTLSWGVSAVFGIVLLYGYRRGAPTLFHDIRGADWHFRHLEILTHCYTTPGLAQLHGKIDRLEYVDCPIKLDAVSRVPEVTQDRLFTEQTKAYALWRYLRVTSRLDVEDVDTKRNGKLSKDMWWREMHRLMPTSEVPALPDGIILFQKTAMLLETELLRPMGYRRLAAAFHTPHSFEEHEDVQLELWAREAAQESTS</sequence>
<feature type="transmembrane region" description="Helical" evidence="8">
    <location>
        <begin position="430"/>
        <end position="449"/>
    </location>
</feature>
<protein>
    <recommendedName>
        <fullName evidence="8">Mannosyltransferase</fullName>
        <ecNumber evidence="8">2.4.1.-</ecNumber>
    </recommendedName>
</protein>
<evidence type="ECO:0000256" key="4">
    <source>
        <dbReference type="ARBA" id="ARBA00022692"/>
    </source>
</evidence>
<name>A0A640KUA9_LEITA</name>
<accession>A0A640KUA9</accession>
<evidence type="ECO:0000256" key="6">
    <source>
        <dbReference type="ARBA" id="ARBA00022989"/>
    </source>
</evidence>
<keyword evidence="11" id="KW-1185">Reference proteome</keyword>
<dbReference type="VEuPathDB" id="TriTrypDB:LtaPh_3611800"/>
<dbReference type="GO" id="GO:0006506">
    <property type="term" value="P:GPI anchor biosynthetic process"/>
    <property type="evidence" value="ECO:0007669"/>
    <property type="project" value="TreeGrafter"/>
</dbReference>
<evidence type="ECO:0000256" key="3">
    <source>
        <dbReference type="ARBA" id="ARBA00022679"/>
    </source>
</evidence>
<proteinExistence type="inferred from homology"/>
<dbReference type="Proteomes" id="UP000419144">
    <property type="component" value="Unassembled WGS sequence"/>
</dbReference>
<keyword evidence="7 8" id="KW-0472">Membrane</keyword>
<keyword evidence="2 8" id="KW-0328">Glycosyltransferase</keyword>
<feature type="transmembrane region" description="Helical" evidence="8">
    <location>
        <begin position="295"/>
        <end position="315"/>
    </location>
</feature>
<dbReference type="GO" id="GO:0000026">
    <property type="term" value="F:alpha-1,2-mannosyltransferase activity"/>
    <property type="evidence" value="ECO:0007669"/>
    <property type="project" value="TreeGrafter"/>
</dbReference>
<evidence type="ECO:0000256" key="2">
    <source>
        <dbReference type="ARBA" id="ARBA00022676"/>
    </source>
</evidence>
<evidence type="ECO:0000256" key="8">
    <source>
        <dbReference type="RuleBase" id="RU363075"/>
    </source>
</evidence>
<evidence type="ECO:0000256" key="7">
    <source>
        <dbReference type="ARBA" id="ARBA00023136"/>
    </source>
</evidence>
<comment type="caution">
    <text evidence="10">The sequence shown here is derived from an EMBL/GenBank/DDBJ whole genome shotgun (WGS) entry which is preliminary data.</text>
</comment>
<comment type="similarity">
    <text evidence="8">Belongs to the glycosyltransferase 22 family.</text>
</comment>
<keyword evidence="6 8" id="KW-1133">Transmembrane helix</keyword>
<dbReference type="GO" id="GO:0005789">
    <property type="term" value="C:endoplasmic reticulum membrane"/>
    <property type="evidence" value="ECO:0007669"/>
    <property type="project" value="UniProtKB-SubCell"/>
</dbReference>
<dbReference type="InterPro" id="IPR005599">
    <property type="entry name" value="GPI_mannosylTrfase"/>
</dbReference>
<dbReference type="Pfam" id="PF03901">
    <property type="entry name" value="Glyco_transf_22"/>
    <property type="match status" value="1"/>
</dbReference>
<keyword evidence="3" id="KW-0808">Transferase</keyword>
<dbReference type="PANTHER" id="PTHR22760">
    <property type="entry name" value="GLYCOSYLTRANSFERASE"/>
    <property type="match status" value="1"/>
</dbReference>
<feature type="transmembrane region" description="Helical" evidence="8">
    <location>
        <begin position="240"/>
        <end position="267"/>
    </location>
</feature>
<keyword evidence="5 8" id="KW-0256">Endoplasmic reticulum</keyword>
<keyword evidence="9" id="KW-0732">Signal</keyword>
<dbReference type="PANTHER" id="PTHR22760:SF4">
    <property type="entry name" value="GPI MANNOSYLTRANSFERASE 3"/>
    <property type="match status" value="1"/>
</dbReference>
<evidence type="ECO:0000313" key="11">
    <source>
        <dbReference type="Proteomes" id="UP000419144"/>
    </source>
</evidence>
<feature type="signal peptide" evidence="9">
    <location>
        <begin position="1"/>
        <end position="31"/>
    </location>
</feature>
<evidence type="ECO:0000256" key="1">
    <source>
        <dbReference type="ARBA" id="ARBA00004477"/>
    </source>
</evidence>
<dbReference type="AlphaFoldDB" id="A0A640KUA9"/>